<feature type="non-terminal residue" evidence="1">
    <location>
        <position position="1"/>
    </location>
</feature>
<gene>
    <name evidence="1" type="ORF">S01H4_36026</name>
</gene>
<name>X1BGV0_9ZZZZ</name>
<accession>X1BGV0</accession>
<reference evidence="1" key="1">
    <citation type="journal article" date="2014" name="Front. Microbiol.">
        <title>High frequency of phylogenetically diverse reductive dehalogenase-homologous genes in deep subseafloor sedimentary metagenomes.</title>
        <authorList>
            <person name="Kawai M."/>
            <person name="Futagami T."/>
            <person name="Toyoda A."/>
            <person name="Takaki Y."/>
            <person name="Nishi S."/>
            <person name="Hori S."/>
            <person name="Arai W."/>
            <person name="Tsubouchi T."/>
            <person name="Morono Y."/>
            <person name="Uchiyama I."/>
            <person name="Ito T."/>
            <person name="Fujiyama A."/>
            <person name="Inagaki F."/>
            <person name="Takami H."/>
        </authorList>
    </citation>
    <scope>NUCLEOTIDE SEQUENCE</scope>
    <source>
        <strain evidence="1">Expedition CK06-06</strain>
    </source>
</reference>
<organism evidence="1">
    <name type="scientific">marine sediment metagenome</name>
    <dbReference type="NCBI Taxonomy" id="412755"/>
    <lineage>
        <taxon>unclassified sequences</taxon>
        <taxon>metagenomes</taxon>
        <taxon>ecological metagenomes</taxon>
    </lineage>
</organism>
<comment type="caution">
    <text evidence="1">The sequence shown here is derived from an EMBL/GenBank/DDBJ whole genome shotgun (WGS) entry which is preliminary data.</text>
</comment>
<proteinExistence type="predicted"/>
<evidence type="ECO:0000313" key="1">
    <source>
        <dbReference type="EMBL" id="GAG83348.1"/>
    </source>
</evidence>
<protein>
    <submittedName>
        <fullName evidence="1">Uncharacterized protein</fullName>
    </submittedName>
</protein>
<dbReference type="AlphaFoldDB" id="X1BGV0"/>
<sequence length="29" mass="3528">TEEELCYCITTLIQLYQENKKKEERDAVH</sequence>
<dbReference type="EMBL" id="BART01019215">
    <property type="protein sequence ID" value="GAG83348.1"/>
    <property type="molecule type" value="Genomic_DNA"/>
</dbReference>